<evidence type="ECO:0000313" key="1">
    <source>
        <dbReference type="EMBL" id="GFR90886.1"/>
    </source>
</evidence>
<dbReference type="Gene3D" id="3.30.70.270">
    <property type="match status" value="2"/>
</dbReference>
<evidence type="ECO:0000313" key="2">
    <source>
        <dbReference type="Proteomes" id="UP000762676"/>
    </source>
</evidence>
<comment type="caution">
    <text evidence="1">The sequence shown here is derived from an EMBL/GenBank/DDBJ whole genome shotgun (WGS) entry which is preliminary data.</text>
</comment>
<dbReference type="PANTHER" id="PTHR37984">
    <property type="entry name" value="PROTEIN CBG26694"/>
    <property type="match status" value="1"/>
</dbReference>
<name>A0AAV4H0L2_9GAST</name>
<proteinExistence type="predicted"/>
<dbReference type="InterPro" id="IPR043502">
    <property type="entry name" value="DNA/RNA_pol_sf"/>
</dbReference>
<organism evidence="1 2">
    <name type="scientific">Elysia marginata</name>
    <dbReference type="NCBI Taxonomy" id="1093978"/>
    <lineage>
        <taxon>Eukaryota</taxon>
        <taxon>Metazoa</taxon>
        <taxon>Spiralia</taxon>
        <taxon>Lophotrochozoa</taxon>
        <taxon>Mollusca</taxon>
        <taxon>Gastropoda</taxon>
        <taxon>Heterobranchia</taxon>
        <taxon>Euthyneura</taxon>
        <taxon>Panpulmonata</taxon>
        <taxon>Sacoglossa</taxon>
        <taxon>Placobranchoidea</taxon>
        <taxon>Plakobranchidae</taxon>
        <taxon>Elysia</taxon>
    </lineage>
</organism>
<reference evidence="1 2" key="1">
    <citation type="journal article" date="2021" name="Elife">
        <title>Chloroplast acquisition without the gene transfer in kleptoplastic sea slugs, Plakobranchus ocellatus.</title>
        <authorList>
            <person name="Maeda T."/>
            <person name="Takahashi S."/>
            <person name="Yoshida T."/>
            <person name="Shimamura S."/>
            <person name="Takaki Y."/>
            <person name="Nagai Y."/>
            <person name="Toyoda A."/>
            <person name="Suzuki Y."/>
            <person name="Arimoto A."/>
            <person name="Ishii H."/>
            <person name="Satoh N."/>
            <person name="Nishiyama T."/>
            <person name="Hasebe M."/>
            <person name="Maruyama T."/>
            <person name="Minagawa J."/>
            <person name="Obokata J."/>
            <person name="Shigenobu S."/>
        </authorList>
    </citation>
    <scope>NUCLEOTIDE SEQUENCE [LARGE SCALE GENOMIC DNA]</scope>
</reference>
<keyword evidence="2" id="KW-1185">Reference proteome</keyword>
<gene>
    <name evidence="1" type="ORF">ElyMa_004314900</name>
</gene>
<sequence>MIISGKTNQEHHDNLYRVLQRLEEHGLRANYEKCSFYQDQVVFCGIKVTKDGLHQTIDKVKAVQDAPIPCNKTQLRSFLGLVNYYHKWLQNIAQITKLLYDLLQDNQFQWSKSCQTLTPSNPWLHQT</sequence>
<protein>
    <submittedName>
        <fullName evidence="1">Transposon Tf2-6 polyprotein</fullName>
    </submittedName>
</protein>
<dbReference type="InterPro" id="IPR043128">
    <property type="entry name" value="Rev_trsase/Diguanyl_cyclase"/>
</dbReference>
<dbReference type="PANTHER" id="PTHR37984:SF5">
    <property type="entry name" value="PROTEIN NYNRIN-LIKE"/>
    <property type="match status" value="1"/>
</dbReference>
<accession>A0AAV4H0L2</accession>
<dbReference type="SUPFAM" id="SSF56672">
    <property type="entry name" value="DNA/RNA polymerases"/>
    <property type="match status" value="1"/>
</dbReference>
<dbReference type="InterPro" id="IPR050951">
    <property type="entry name" value="Retrovirus_Pol_polyprotein"/>
</dbReference>
<dbReference type="EMBL" id="BMAT01008696">
    <property type="protein sequence ID" value="GFR90886.1"/>
    <property type="molecule type" value="Genomic_DNA"/>
</dbReference>
<dbReference type="AlphaFoldDB" id="A0AAV4H0L2"/>
<dbReference type="Proteomes" id="UP000762676">
    <property type="component" value="Unassembled WGS sequence"/>
</dbReference>